<sequence>MSPAAAAAADAANNAAIVATNDSSIVSKRSVEKLYVADRTDHLLRYFVPKFQRRSPLINRGYWLRMRLIRKAVEDFINIDGDSPKYLAGLLASDPLPFYYAKDFPHINFVDIDFPESINRKCEIIRNTPELVGRLNGPSEPPSTRSIVFAAGNYVAAGIDLSNLEMLNELFGSMCQETDQFLFISEVAITYMPVKDADALIKWASKFPNARFSLIEQILPAGPKHPFASTMLSHFRKINSPLRNIGDYPTLSSQVQRFYNSGWKSVNACDLYGAWCNLVPDDEKSSVDSVEAFDEYEDFVLFGQHYLYFTTDQVEGDCNGPNSGSLEYETTQAHTVSQDSYVLNVGRRKFGAASQLDAMNTLYHGGMDGKTRSSSIHVFDHTLGKTTEPDLINRPPPRSCHTLTTLEDKKILMVGGRGGPDAAYSDYDEDCVLVFGGKGSSKTTYDSWLIWSEAAGWRGVPTASTTIPPSRFSASMAWFPSSPSGILSGGFHQDGTTFSDIWTWTFEGTELDFVQWDLPSAYDYLLSRGGSQMVSINDSQAILCGGISGKCCFASDYSRSFLLIDDLASDIQALSIEFPIGDEEVKRPILAGFSCVWSKSQLEVIGGGIIAFSPGYLKSALGNSREVVVHKIDDAHMPPAGQPYPIHMNFNSKNFVYTRLPFSDFIDIAFSDKQDTPPCYLRSISNKPIKHASLLERDFPEISSDFSIPSELSFIAPSLHSSILRISSAGVGVWLHYDVCANVLFHVKGRKRILLFPPTDIPKLQFPPGKTTSLIDNIFDNIPSGTHPMEVVMHPGEALYLPPFWLHAVLPLEPCIAVNIFFHSFDAGLFSEGRDLYGNKDLACYQEGRDALKGVLAKFEGLDDSVRRFYMARLGQELLERALE</sequence>
<keyword evidence="10" id="KW-0819">tRNA processing</keyword>
<reference evidence="17" key="1">
    <citation type="submission" date="2023-01" db="EMBL/GenBank/DDBJ databases">
        <title>The chitinases involved in constricting ring structure development in the nematode-trapping fungus Drechslerella dactyloides.</title>
        <authorList>
            <person name="Wang R."/>
            <person name="Zhang L."/>
            <person name="Tang P."/>
            <person name="Li S."/>
            <person name="Liang L."/>
        </authorList>
    </citation>
    <scope>NUCLEOTIDE SEQUENCE</scope>
    <source>
        <strain evidence="17">YMF1.00031</strain>
    </source>
</reference>
<evidence type="ECO:0000256" key="14">
    <source>
        <dbReference type="ARBA" id="ARBA00030847"/>
    </source>
</evidence>
<dbReference type="InterPro" id="IPR041667">
    <property type="entry name" value="Cupin_8"/>
</dbReference>
<dbReference type="Gene3D" id="3.40.50.150">
    <property type="entry name" value="Vaccinia Virus protein VP39"/>
    <property type="match status" value="1"/>
</dbReference>
<dbReference type="Gene3D" id="2.120.10.80">
    <property type="entry name" value="Kelch-type beta propeller"/>
    <property type="match status" value="2"/>
</dbReference>
<dbReference type="GO" id="GO:0031591">
    <property type="term" value="P:wybutosine biosynthetic process"/>
    <property type="evidence" value="ECO:0007669"/>
    <property type="project" value="TreeGrafter"/>
</dbReference>
<dbReference type="SMART" id="SM00558">
    <property type="entry name" value="JmjC"/>
    <property type="match status" value="1"/>
</dbReference>
<dbReference type="InterPro" id="IPR003347">
    <property type="entry name" value="JmjC_dom"/>
</dbReference>
<comment type="caution">
    <text evidence="17">The sequence shown here is derived from an EMBL/GenBank/DDBJ whole genome shotgun (WGS) entry which is preliminary data.</text>
</comment>
<dbReference type="EMBL" id="JAQGDS010000007">
    <property type="protein sequence ID" value="KAJ6258962.1"/>
    <property type="molecule type" value="Genomic_DNA"/>
</dbReference>
<feature type="domain" description="JmjC" evidence="16">
    <location>
        <begin position="697"/>
        <end position="839"/>
    </location>
</feature>
<dbReference type="SUPFAM" id="SSF53335">
    <property type="entry name" value="S-adenosyl-L-methionine-dependent methyltransferases"/>
    <property type="match status" value="1"/>
</dbReference>
<protein>
    <recommendedName>
        <fullName evidence="6">tRNA wybutosine-synthesizing protein 4</fullName>
        <ecNumber evidence="5">2.1.1.290</ecNumber>
        <ecNumber evidence="4">2.3.1.231</ecNumber>
    </recommendedName>
    <alternativeName>
        <fullName evidence="13">Leucine carboxyl methyltransferase 2</fullName>
    </alternativeName>
    <alternativeName>
        <fullName evidence="14">tRNA(Phe) (7-(3-amino-3-(methoxycarbonyl)propyl)wyosine(37)-N)-methoxycarbonyltransferase</fullName>
    </alternativeName>
    <alternativeName>
        <fullName evidence="12">tRNA(Phe) (7-(3-amino-3-carboxypropyl)wyosine(37)-O)-methyltransferase</fullName>
    </alternativeName>
</protein>
<dbReference type="Pfam" id="PF13621">
    <property type="entry name" value="Cupin_8"/>
    <property type="match status" value="1"/>
</dbReference>
<evidence type="ECO:0000313" key="17">
    <source>
        <dbReference type="EMBL" id="KAJ6258962.1"/>
    </source>
</evidence>
<evidence type="ECO:0000256" key="5">
    <source>
        <dbReference type="ARBA" id="ARBA00012779"/>
    </source>
</evidence>
<comment type="similarity">
    <text evidence="3">Belongs to the methyltransferase superfamily. LCMT family.</text>
</comment>
<dbReference type="Gene3D" id="2.60.120.650">
    <property type="entry name" value="Cupin"/>
    <property type="match status" value="1"/>
</dbReference>
<dbReference type="Pfam" id="PF04072">
    <property type="entry name" value="LCM"/>
    <property type="match status" value="1"/>
</dbReference>
<keyword evidence="9" id="KW-0949">S-adenosyl-L-methionine</keyword>
<dbReference type="SUPFAM" id="SSF117281">
    <property type="entry name" value="Kelch motif"/>
    <property type="match status" value="1"/>
</dbReference>
<accession>A0AAD6IV70</accession>
<evidence type="ECO:0000256" key="7">
    <source>
        <dbReference type="ARBA" id="ARBA00022603"/>
    </source>
</evidence>
<dbReference type="AlphaFoldDB" id="A0AAD6IV70"/>
<dbReference type="EC" id="2.3.1.231" evidence="4"/>
<evidence type="ECO:0000259" key="16">
    <source>
        <dbReference type="PROSITE" id="PS51184"/>
    </source>
</evidence>
<keyword evidence="8" id="KW-0808">Transferase</keyword>
<organism evidence="17 18">
    <name type="scientific">Drechslerella dactyloides</name>
    <name type="common">Nematode-trapping fungus</name>
    <name type="synonym">Arthrobotrys dactyloides</name>
    <dbReference type="NCBI Taxonomy" id="74499"/>
    <lineage>
        <taxon>Eukaryota</taxon>
        <taxon>Fungi</taxon>
        <taxon>Dikarya</taxon>
        <taxon>Ascomycota</taxon>
        <taxon>Pezizomycotina</taxon>
        <taxon>Orbiliomycetes</taxon>
        <taxon>Orbiliales</taxon>
        <taxon>Orbiliaceae</taxon>
        <taxon>Drechslerella</taxon>
    </lineage>
</organism>
<evidence type="ECO:0000256" key="9">
    <source>
        <dbReference type="ARBA" id="ARBA00022691"/>
    </source>
</evidence>
<comment type="pathway">
    <text evidence="2">tRNA modification; wybutosine-tRNA(Phe) biosynthesis.</text>
</comment>
<dbReference type="PROSITE" id="PS51184">
    <property type="entry name" value="JMJC"/>
    <property type="match status" value="1"/>
</dbReference>
<comment type="catalytic activity">
    <reaction evidence="1">
        <text>7-[(3S)-3-amino-3-carboxypropyl]wyosine(37) in tRNA(Phe) + S-adenosyl-L-methionine = 7-[(3S)-(3-amino-3-methoxycarbonyl)propyl]wyosine(37) in tRNA(Phe) + S-adenosyl-L-homocysteine</text>
        <dbReference type="Rhea" id="RHEA:36903"/>
        <dbReference type="Rhea" id="RHEA-COMP:10379"/>
        <dbReference type="Rhea" id="RHEA-COMP:11844"/>
        <dbReference type="ChEBI" id="CHEBI:57856"/>
        <dbReference type="ChEBI" id="CHEBI:59789"/>
        <dbReference type="ChEBI" id="CHEBI:73543"/>
        <dbReference type="ChEBI" id="CHEBI:74275"/>
        <dbReference type="EC" id="2.1.1.290"/>
    </reaction>
</comment>
<evidence type="ECO:0000256" key="1">
    <source>
        <dbReference type="ARBA" id="ARBA00001806"/>
    </source>
</evidence>
<dbReference type="Proteomes" id="UP001221413">
    <property type="component" value="Unassembled WGS sequence"/>
</dbReference>
<dbReference type="PANTHER" id="PTHR46529:SF1">
    <property type="entry name" value="TRNA WYBUTOSINE-SYNTHESIZING PROTEIN 4"/>
    <property type="match status" value="1"/>
</dbReference>
<evidence type="ECO:0000256" key="6">
    <source>
        <dbReference type="ARBA" id="ARBA00018045"/>
    </source>
</evidence>
<dbReference type="InterPro" id="IPR029063">
    <property type="entry name" value="SAM-dependent_MTases_sf"/>
</dbReference>
<keyword evidence="18" id="KW-1185">Reference proteome</keyword>
<proteinExistence type="inferred from homology"/>
<evidence type="ECO:0000256" key="2">
    <source>
        <dbReference type="ARBA" id="ARBA00004797"/>
    </source>
</evidence>
<evidence type="ECO:0000256" key="13">
    <source>
        <dbReference type="ARBA" id="ARBA00030231"/>
    </source>
</evidence>
<name>A0AAD6IV70_DREDA</name>
<dbReference type="PANTHER" id="PTHR46529">
    <property type="entry name" value="TRNA WYBUTOSINE-SYNTHESIZING PROTEIN 4"/>
    <property type="match status" value="1"/>
</dbReference>
<evidence type="ECO:0000256" key="11">
    <source>
        <dbReference type="ARBA" id="ARBA00025588"/>
    </source>
</evidence>
<evidence type="ECO:0000256" key="4">
    <source>
        <dbReference type="ARBA" id="ARBA00012155"/>
    </source>
</evidence>
<comment type="function">
    <text evidence="11">Probable S-adenosyl-L-methionine-dependent methyltransferase that acts as a component of the wybutosine biosynthesis pathway. Wybutosine is a hyper modified guanosine with a tricyclic base found at the 3'-position adjacent to the anticodon of eukaryotic phenylalanine tRNA. May methylate the carboxyl group of leucine residues to form alpha-leucine ester residues.</text>
</comment>
<dbReference type="Pfam" id="PF13418">
    <property type="entry name" value="Beta-prop_TYW4"/>
    <property type="match status" value="1"/>
</dbReference>
<dbReference type="InterPro" id="IPR015915">
    <property type="entry name" value="Kelch-typ_b-propeller"/>
</dbReference>
<comment type="catalytic activity">
    <reaction evidence="15">
        <text>7-[(3S)-(3-amino-3-methoxycarbonyl)propyl]wyosine(37) in tRNA(Phe) + S-adenosyl-L-methionine + CO2 = wybutosine(37) in tRNA(Phe) + S-adenosyl-L-homocysteine + 2 H(+)</text>
        <dbReference type="Rhea" id="RHEA:37119"/>
        <dbReference type="Rhea" id="RHEA-COMP:11844"/>
        <dbReference type="Rhea" id="RHEA-COMP:11847"/>
        <dbReference type="ChEBI" id="CHEBI:15378"/>
        <dbReference type="ChEBI" id="CHEBI:16526"/>
        <dbReference type="ChEBI" id="CHEBI:57856"/>
        <dbReference type="ChEBI" id="CHEBI:59789"/>
        <dbReference type="ChEBI" id="CHEBI:73544"/>
        <dbReference type="ChEBI" id="CHEBI:74275"/>
        <dbReference type="EC" id="2.3.1.231"/>
    </reaction>
</comment>
<dbReference type="GO" id="GO:0008175">
    <property type="term" value="F:tRNA methyltransferase activity"/>
    <property type="evidence" value="ECO:0007669"/>
    <property type="project" value="TreeGrafter"/>
</dbReference>
<evidence type="ECO:0000256" key="12">
    <source>
        <dbReference type="ARBA" id="ARBA00029750"/>
    </source>
</evidence>
<evidence type="ECO:0000256" key="10">
    <source>
        <dbReference type="ARBA" id="ARBA00022694"/>
    </source>
</evidence>
<dbReference type="GO" id="GO:0030488">
    <property type="term" value="P:tRNA methylation"/>
    <property type="evidence" value="ECO:0007669"/>
    <property type="project" value="TreeGrafter"/>
</dbReference>
<dbReference type="Gene3D" id="6.10.140.1470">
    <property type="match status" value="1"/>
</dbReference>
<evidence type="ECO:0000256" key="15">
    <source>
        <dbReference type="ARBA" id="ARBA00049250"/>
    </source>
</evidence>
<dbReference type="EC" id="2.1.1.290" evidence="5"/>
<dbReference type="SUPFAM" id="SSF51197">
    <property type="entry name" value="Clavaminate synthase-like"/>
    <property type="match status" value="1"/>
</dbReference>
<dbReference type="InterPro" id="IPR007213">
    <property type="entry name" value="Ppm1/Ppm2/Tcmp"/>
</dbReference>
<evidence type="ECO:0000313" key="18">
    <source>
        <dbReference type="Proteomes" id="UP001221413"/>
    </source>
</evidence>
<evidence type="ECO:0000256" key="8">
    <source>
        <dbReference type="ARBA" id="ARBA00022679"/>
    </source>
</evidence>
<gene>
    <name evidence="17" type="ORF">Dda_5857</name>
</gene>
<evidence type="ECO:0000256" key="3">
    <source>
        <dbReference type="ARBA" id="ARBA00010703"/>
    </source>
</evidence>
<keyword evidence="7 17" id="KW-0489">Methyltransferase</keyword>